<accession>A0ABV0U590</accession>
<proteinExistence type="predicted"/>
<comment type="caution">
    <text evidence="1">The sequence shown here is derived from an EMBL/GenBank/DDBJ whole genome shotgun (WGS) entry which is preliminary data.</text>
</comment>
<sequence>MPKNKIYLGAVHLRLYLFWCFSHHFKPRLQAIARQLSPETSPQSSTKAPASSAIICLLALQPTSFRSQAFINFPLSETHLKMKSHKKTPALLDQYQDLDNLH</sequence>
<gene>
    <name evidence="1" type="ORF">ILYODFUR_009386</name>
</gene>
<evidence type="ECO:0000313" key="2">
    <source>
        <dbReference type="Proteomes" id="UP001482620"/>
    </source>
</evidence>
<organism evidence="1 2">
    <name type="scientific">Ilyodon furcidens</name>
    <name type="common">goldbreast splitfin</name>
    <dbReference type="NCBI Taxonomy" id="33524"/>
    <lineage>
        <taxon>Eukaryota</taxon>
        <taxon>Metazoa</taxon>
        <taxon>Chordata</taxon>
        <taxon>Craniata</taxon>
        <taxon>Vertebrata</taxon>
        <taxon>Euteleostomi</taxon>
        <taxon>Actinopterygii</taxon>
        <taxon>Neopterygii</taxon>
        <taxon>Teleostei</taxon>
        <taxon>Neoteleostei</taxon>
        <taxon>Acanthomorphata</taxon>
        <taxon>Ovalentaria</taxon>
        <taxon>Atherinomorphae</taxon>
        <taxon>Cyprinodontiformes</taxon>
        <taxon>Goodeidae</taxon>
        <taxon>Ilyodon</taxon>
    </lineage>
</organism>
<name>A0ABV0U590_9TELE</name>
<keyword evidence="2" id="KW-1185">Reference proteome</keyword>
<evidence type="ECO:0000313" key="1">
    <source>
        <dbReference type="EMBL" id="MEQ2239906.1"/>
    </source>
</evidence>
<protein>
    <submittedName>
        <fullName evidence="1">Uncharacterized protein</fullName>
    </submittedName>
</protein>
<reference evidence="1 2" key="1">
    <citation type="submission" date="2021-06" db="EMBL/GenBank/DDBJ databases">
        <authorList>
            <person name="Palmer J.M."/>
        </authorList>
    </citation>
    <scope>NUCLEOTIDE SEQUENCE [LARGE SCALE GENOMIC DNA]</scope>
    <source>
        <strain evidence="2">if_2019</strain>
        <tissue evidence="1">Muscle</tissue>
    </source>
</reference>
<dbReference type="Proteomes" id="UP001482620">
    <property type="component" value="Unassembled WGS sequence"/>
</dbReference>
<dbReference type="EMBL" id="JAHRIQ010058580">
    <property type="protein sequence ID" value="MEQ2239906.1"/>
    <property type="molecule type" value="Genomic_DNA"/>
</dbReference>